<dbReference type="PROSITE" id="PS50234">
    <property type="entry name" value="VWFA"/>
    <property type="match status" value="1"/>
</dbReference>
<dbReference type="InterPro" id="IPR002035">
    <property type="entry name" value="VWF_A"/>
</dbReference>
<feature type="region of interest" description="Disordered" evidence="1">
    <location>
        <begin position="314"/>
        <end position="337"/>
    </location>
</feature>
<sequence length="564" mass="60832">METEPKRDARKDGVRITPLMAGLAVGLVAVVAIIVFWINQQPRNPVTLRVLAGSELADVMGDDELMSDLEAATGITLEPTYVGTLQGADAIVNGGARCGTAGGTDCDLAWFSSNDYMELLWDEKRALAEASEEPWVTQSGETMRSPVVLGVKSSVAQRLGWTQDRTVSWNEIADRAAEGSVSFFMTDPATSNSGFSALVGVASGFDRNGDDLNLEDVDPARAGDLFSGLVRTAGSSQWLTEQFVADQDEADAIVNYESELIALAGSGALAEDLVIIYPERTVYADYPVQLLSPDQQDAYDLMTEWLTAQDTQERISGTTHRRTATDSGVPDDDSVPSMDPVPVPLPEDLNTANGLIDNYLRDYRDPAHTIYLLDTSRSMSGAPMNQLRQAFGDLTGNDTSITGEFARFRQGERVTILPYDTTPGDPAQFSLADPELDPQELSPLRDHVSDLVPAGDGTAIYAALAEAYALVERSQAEEEGYYTSIVLITDGENNDPSLGLDAFEADFGASSSGSLGTPTFIVMLGDDERYVREMESVATLTGGRVFDAAQTSIRAAFKEIRGYQ</sequence>
<feature type="domain" description="VWFA" evidence="3">
    <location>
        <begin position="368"/>
        <end position="564"/>
    </location>
</feature>
<evidence type="ECO:0000313" key="5">
    <source>
        <dbReference type="Proteomes" id="UP001597479"/>
    </source>
</evidence>
<reference evidence="5" key="1">
    <citation type="journal article" date="2019" name="Int. J. Syst. Evol. Microbiol.">
        <title>The Global Catalogue of Microorganisms (GCM) 10K type strain sequencing project: providing services to taxonomists for standard genome sequencing and annotation.</title>
        <authorList>
            <consortium name="The Broad Institute Genomics Platform"/>
            <consortium name="The Broad Institute Genome Sequencing Center for Infectious Disease"/>
            <person name="Wu L."/>
            <person name="Ma J."/>
        </authorList>
    </citation>
    <scope>NUCLEOTIDE SEQUENCE [LARGE SCALE GENOMIC DNA]</scope>
    <source>
        <strain evidence="5">CCM 7044</strain>
    </source>
</reference>
<dbReference type="Pfam" id="PF00092">
    <property type="entry name" value="VWA"/>
    <property type="match status" value="1"/>
</dbReference>
<dbReference type="SUPFAM" id="SSF53300">
    <property type="entry name" value="vWA-like"/>
    <property type="match status" value="1"/>
</dbReference>
<dbReference type="SUPFAM" id="SSF53850">
    <property type="entry name" value="Periplasmic binding protein-like II"/>
    <property type="match status" value="1"/>
</dbReference>
<name>A0ABW5VZ84_9MICO</name>
<dbReference type="InterPro" id="IPR036465">
    <property type="entry name" value="vWFA_dom_sf"/>
</dbReference>
<dbReference type="Pfam" id="PF13531">
    <property type="entry name" value="SBP_bac_11"/>
    <property type="match status" value="1"/>
</dbReference>
<keyword evidence="2" id="KW-1133">Transmembrane helix</keyword>
<evidence type="ECO:0000256" key="1">
    <source>
        <dbReference type="SAM" id="MobiDB-lite"/>
    </source>
</evidence>
<feature type="transmembrane region" description="Helical" evidence="2">
    <location>
        <begin position="16"/>
        <end position="38"/>
    </location>
</feature>
<proteinExistence type="predicted"/>
<dbReference type="SMART" id="SM00327">
    <property type="entry name" value="VWA"/>
    <property type="match status" value="1"/>
</dbReference>
<dbReference type="RefSeq" id="WP_377187368.1">
    <property type="nucleotide sequence ID" value="NZ_JBHUOG010000002.1"/>
</dbReference>
<protein>
    <submittedName>
        <fullName evidence="4">Substrate-binding domain-containing protein</fullName>
    </submittedName>
</protein>
<dbReference type="Gene3D" id="3.40.50.410">
    <property type="entry name" value="von Willebrand factor, type A domain"/>
    <property type="match status" value="1"/>
</dbReference>
<dbReference type="EMBL" id="JBHUOG010000002">
    <property type="protein sequence ID" value="MFD2796199.1"/>
    <property type="molecule type" value="Genomic_DNA"/>
</dbReference>
<organism evidence="4 5">
    <name type="scientific">Promicromonospora vindobonensis</name>
    <dbReference type="NCBI Taxonomy" id="195748"/>
    <lineage>
        <taxon>Bacteria</taxon>
        <taxon>Bacillati</taxon>
        <taxon>Actinomycetota</taxon>
        <taxon>Actinomycetes</taxon>
        <taxon>Micrococcales</taxon>
        <taxon>Promicromonosporaceae</taxon>
        <taxon>Promicromonospora</taxon>
    </lineage>
</organism>
<evidence type="ECO:0000259" key="3">
    <source>
        <dbReference type="PROSITE" id="PS50234"/>
    </source>
</evidence>
<keyword evidence="2" id="KW-0812">Transmembrane</keyword>
<gene>
    <name evidence="4" type="ORF">ACFS27_21740</name>
</gene>
<accession>A0ABW5VZ84</accession>
<comment type="caution">
    <text evidence="4">The sequence shown here is derived from an EMBL/GenBank/DDBJ whole genome shotgun (WGS) entry which is preliminary data.</text>
</comment>
<dbReference type="Proteomes" id="UP001597479">
    <property type="component" value="Unassembled WGS sequence"/>
</dbReference>
<evidence type="ECO:0000313" key="4">
    <source>
        <dbReference type="EMBL" id="MFD2796199.1"/>
    </source>
</evidence>
<keyword evidence="2" id="KW-0472">Membrane</keyword>
<evidence type="ECO:0000256" key="2">
    <source>
        <dbReference type="SAM" id="Phobius"/>
    </source>
</evidence>
<keyword evidence="5" id="KW-1185">Reference proteome</keyword>